<dbReference type="Proteomes" id="UP000319812">
    <property type="component" value="Unassembled WGS sequence"/>
</dbReference>
<dbReference type="AlphaFoldDB" id="A0A4Y4F238"/>
<feature type="domain" description="Stability determinant" evidence="1">
    <location>
        <begin position="17"/>
        <end position="48"/>
    </location>
</feature>
<name>A0A4Y4F238_9GAMM</name>
<reference evidence="2 3" key="1">
    <citation type="submission" date="2019-06" db="EMBL/GenBank/DDBJ databases">
        <title>Whole genome shotgun sequence of Halomonas halmophila NBRC 15537.</title>
        <authorList>
            <person name="Hosoyama A."/>
            <person name="Uohara A."/>
            <person name="Ohji S."/>
            <person name="Ichikawa N."/>
        </authorList>
    </citation>
    <scope>NUCLEOTIDE SEQUENCE [LARGE SCALE GENOMIC DNA]</scope>
    <source>
        <strain evidence="2 3">NBRC 15537</strain>
    </source>
</reference>
<evidence type="ECO:0000259" key="1">
    <source>
        <dbReference type="Pfam" id="PF21217"/>
    </source>
</evidence>
<dbReference type="Gene3D" id="6.20.450.20">
    <property type="match status" value="1"/>
</dbReference>
<protein>
    <recommendedName>
        <fullName evidence="1">Stability determinant domain-containing protein</fullName>
    </recommendedName>
</protein>
<proteinExistence type="predicted"/>
<evidence type="ECO:0000313" key="2">
    <source>
        <dbReference type="EMBL" id="GED22725.1"/>
    </source>
</evidence>
<dbReference type="InterPro" id="IPR048851">
    <property type="entry name" value="PaaA2_dom"/>
</dbReference>
<keyword evidence="3" id="KW-1185">Reference proteome</keyword>
<comment type="caution">
    <text evidence="2">The sequence shown here is derived from an EMBL/GenBank/DDBJ whole genome shotgun (WGS) entry which is preliminary data.</text>
</comment>
<dbReference type="EMBL" id="BJOC01000022">
    <property type="protein sequence ID" value="GED22725.1"/>
    <property type="molecule type" value="Genomic_DNA"/>
</dbReference>
<organism evidence="2 3">
    <name type="scientific">Halomonas halmophila</name>
    <dbReference type="NCBI Taxonomy" id="252"/>
    <lineage>
        <taxon>Bacteria</taxon>
        <taxon>Pseudomonadati</taxon>
        <taxon>Pseudomonadota</taxon>
        <taxon>Gammaproteobacteria</taxon>
        <taxon>Oceanospirillales</taxon>
        <taxon>Halomonadaceae</taxon>
        <taxon>Halomonas</taxon>
    </lineage>
</organism>
<sequence length="64" mass="7422">MMGTPLDPIVSEFETQEQADSYDHWFRERIQQSLDDPRPNVSHDDAMARVRAMIESRKSRDATG</sequence>
<gene>
    <name evidence="2" type="ORF">HHA01_17020</name>
</gene>
<evidence type="ECO:0000313" key="3">
    <source>
        <dbReference type="Proteomes" id="UP000319812"/>
    </source>
</evidence>
<dbReference type="Pfam" id="PF21217">
    <property type="entry name" value="PaaA2"/>
    <property type="match status" value="1"/>
</dbReference>
<accession>A0A4Y4F238</accession>